<dbReference type="PANTHER" id="PTHR11014:SF63">
    <property type="entry name" value="METALLOPEPTIDASE, PUTATIVE (AFU_ORTHOLOGUE AFUA_6G09600)-RELATED"/>
    <property type="match status" value="1"/>
</dbReference>
<dbReference type="InterPro" id="IPR002933">
    <property type="entry name" value="Peptidase_M20"/>
</dbReference>
<dbReference type="GO" id="GO:0046872">
    <property type="term" value="F:metal ion binding"/>
    <property type="evidence" value="ECO:0007669"/>
    <property type="project" value="UniProtKB-KW"/>
</dbReference>
<dbReference type="Proteomes" id="UP000198539">
    <property type="component" value="Unassembled WGS sequence"/>
</dbReference>
<feature type="binding site" evidence="2">
    <location>
        <position position="101"/>
    </location>
    <ligand>
        <name>Mn(2+)</name>
        <dbReference type="ChEBI" id="CHEBI:29035"/>
        <label>2</label>
    </ligand>
</feature>
<dbReference type="STRING" id="564137.SAMN04488238_102133"/>
<proteinExistence type="predicted"/>
<name>A0A1H2TQ00_9RHOB</name>
<dbReference type="SUPFAM" id="SSF53187">
    <property type="entry name" value="Zn-dependent exopeptidases"/>
    <property type="match status" value="1"/>
</dbReference>
<evidence type="ECO:0000259" key="3">
    <source>
        <dbReference type="Pfam" id="PF07687"/>
    </source>
</evidence>
<evidence type="ECO:0000256" key="1">
    <source>
        <dbReference type="ARBA" id="ARBA00022801"/>
    </source>
</evidence>
<accession>A0A1H2TQ00</accession>
<dbReference type="RefSeq" id="WP_092885644.1">
    <property type="nucleotide sequence ID" value="NZ_CP061498.1"/>
</dbReference>
<dbReference type="PANTHER" id="PTHR11014">
    <property type="entry name" value="PEPTIDASE M20 FAMILY MEMBER"/>
    <property type="match status" value="1"/>
</dbReference>
<evidence type="ECO:0000313" key="5">
    <source>
        <dbReference type="Proteomes" id="UP000198539"/>
    </source>
</evidence>
<sequence>MTHDIDPAGLAALIALRRDLHAHPELGFEEARTSAMVADALRACGCDVQTGIGGTGVVGTLRCGEGNRAIALRADMDALAMTEAAEGRPHASRTPGRMHACGHDGHTVMLLGAAQHLARRRNFSGTVHFIFQPAEEGLGGAKAMLADGLFARFPADRVYGLHNMPNIPVGQIAVVQGPQLAASDRWEVSFTGQGTHGAKPHLGQDVVTAAGAFLAALHSIVARQVDPLHPAVISACAVETGNFAALNVIPDSARIGGTARSFDAGVRDLIEGAIGQLAHGIAATYGLRAAYEYRRGMPPVINVEAPTAIAQAAADRALGHVMTAFPPSSAGDDFAELAAVVPGCYVWLGNGPAADGALHHSTRYDFNDDAIAPGVAFWSELVETDLAL</sequence>
<dbReference type="EMBL" id="FNOM01000002">
    <property type="protein sequence ID" value="SDW45980.1"/>
    <property type="molecule type" value="Genomic_DNA"/>
</dbReference>
<dbReference type="Pfam" id="PF07687">
    <property type="entry name" value="M20_dimer"/>
    <property type="match status" value="1"/>
</dbReference>
<gene>
    <name evidence="4" type="ORF">SAMN04488238_102133</name>
</gene>
<feature type="binding site" evidence="2">
    <location>
        <position position="162"/>
    </location>
    <ligand>
        <name>Mn(2+)</name>
        <dbReference type="ChEBI" id="CHEBI:29035"/>
        <label>2</label>
    </ligand>
</feature>
<organism evidence="4 5">
    <name type="scientific">Roseicitreum antarcticum</name>
    <dbReference type="NCBI Taxonomy" id="564137"/>
    <lineage>
        <taxon>Bacteria</taxon>
        <taxon>Pseudomonadati</taxon>
        <taxon>Pseudomonadota</taxon>
        <taxon>Alphaproteobacteria</taxon>
        <taxon>Rhodobacterales</taxon>
        <taxon>Paracoccaceae</taxon>
        <taxon>Roseicitreum</taxon>
    </lineage>
</organism>
<feature type="binding site" evidence="2">
    <location>
        <position position="360"/>
    </location>
    <ligand>
        <name>Mn(2+)</name>
        <dbReference type="ChEBI" id="CHEBI:29035"/>
        <label>2</label>
    </ligand>
</feature>
<dbReference type="InterPro" id="IPR036264">
    <property type="entry name" value="Bact_exopeptidase_dim_dom"/>
</dbReference>
<evidence type="ECO:0000256" key="2">
    <source>
        <dbReference type="PIRSR" id="PIRSR005962-1"/>
    </source>
</evidence>
<dbReference type="SUPFAM" id="SSF55031">
    <property type="entry name" value="Bacterial exopeptidase dimerisation domain"/>
    <property type="match status" value="1"/>
</dbReference>
<keyword evidence="5" id="KW-1185">Reference proteome</keyword>
<keyword evidence="2" id="KW-0479">Metal-binding</keyword>
<feature type="binding site" evidence="2">
    <location>
        <position position="103"/>
    </location>
    <ligand>
        <name>Mn(2+)</name>
        <dbReference type="ChEBI" id="CHEBI:29035"/>
        <label>2</label>
    </ligand>
</feature>
<keyword evidence="1 4" id="KW-0378">Hydrolase</keyword>
<dbReference type="InterPro" id="IPR011650">
    <property type="entry name" value="Peptidase_M20_dimer"/>
</dbReference>
<dbReference type="OrthoDB" id="9777385at2"/>
<dbReference type="PIRSF" id="PIRSF005962">
    <property type="entry name" value="Pept_M20D_amidohydro"/>
    <property type="match status" value="1"/>
</dbReference>
<evidence type="ECO:0000313" key="4">
    <source>
        <dbReference type="EMBL" id="SDW45980.1"/>
    </source>
</evidence>
<reference evidence="4 5" key="1">
    <citation type="submission" date="2016-10" db="EMBL/GenBank/DDBJ databases">
        <authorList>
            <person name="de Groot N.N."/>
        </authorList>
    </citation>
    <scope>NUCLEOTIDE SEQUENCE [LARGE SCALE GENOMIC DNA]</scope>
    <source>
        <strain evidence="4 5">CGMCC 1.8894</strain>
    </source>
</reference>
<dbReference type="InterPro" id="IPR017439">
    <property type="entry name" value="Amidohydrolase"/>
</dbReference>
<dbReference type="AlphaFoldDB" id="A0A1H2TQ00"/>
<dbReference type="NCBIfam" id="TIGR01891">
    <property type="entry name" value="amidohydrolases"/>
    <property type="match status" value="1"/>
</dbReference>
<protein>
    <submittedName>
        <fullName evidence="4">Hippurate hydrolase</fullName>
    </submittedName>
</protein>
<dbReference type="GO" id="GO:0016787">
    <property type="term" value="F:hydrolase activity"/>
    <property type="evidence" value="ECO:0007669"/>
    <property type="project" value="UniProtKB-KW"/>
</dbReference>
<dbReference type="Pfam" id="PF01546">
    <property type="entry name" value="Peptidase_M20"/>
    <property type="match status" value="1"/>
</dbReference>
<dbReference type="Gene3D" id="3.30.70.360">
    <property type="match status" value="1"/>
</dbReference>
<keyword evidence="2" id="KW-0464">Manganese</keyword>
<dbReference type="Gene3D" id="3.40.630.10">
    <property type="entry name" value="Zn peptidases"/>
    <property type="match status" value="1"/>
</dbReference>
<feature type="domain" description="Peptidase M20 dimerisation" evidence="3">
    <location>
        <begin position="186"/>
        <end position="259"/>
    </location>
</feature>
<comment type="cofactor">
    <cofactor evidence="2">
        <name>Mn(2+)</name>
        <dbReference type="ChEBI" id="CHEBI:29035"/>
    </cofactor>
    <text evidence="2">The Mn(2+) ion enhances activity.</text>
</comment>
<feature type="binding site" evidence="2">
    <location>
        <position position="136"/>
    </location>
    <ligand>
        <name>Mn(2+)</name>
        <dbReference type="ChEBI" id="CHEBI:29035"/>
        <label>2</label>
    </ligand>
</feature>